<dbReference type="Proteomes" id="UP000749293">
    <property type="component" value="Unassembled WGS sequence"/>
</dbReference>
<dbReference type="RefSeq" id="XP_035318360.1">
    <property type="nucleotide sequence ID" value="XM_035466349.1"/>
</dbReference>
<name>A0A9P4YMI2_9HYPO</name>
<dbReference type="EMBL" id="JAANYQ010000021">
    <property type="protein sequence ID" value="KAF4119708.1"/>
    <property type="molecule type" value="Genomic_DNA"/>
</dbReference>
<comment type="caution">
    <text evidence="1">The sequence shown here is derived from an EMBL/GenBank/DDBJ whole genome shotgun (WGS) entry which is preliminary data.</text>
</comment>
<dbReference type="OrthoDB" id="1933717at2759"/>
<proteinExistence type="predicted"/>
<accession>A0A9P4YMI2</accession>
<reference evidence="1" key="1">
    <citation type="submission" date="2020-03" db="EMBL/GenBank/DDBJ databases">
        <title>Site-based positive gene gene selection in Geosmithia morbida across the United States reveals a broad range of putative effectors and factors for local host and environmental adapation.</title>
        <authorList>
            <person name="Onufrak A."/>
            <person name="Murdoch R.W."/>
            <person name="Gazis R."/>
            <person name="Huff M."/>
            <person name="Staton M."/>
            <person name="Klingeman W."/>
            <person name="Hadziabdic D."/>
        </authorList>
    </citation>
    <scope>NUCLEOTIDE SEQUENCE</scope>
    <source>
        <strain evidence="1">1262</strain>
    </source>
</reference>
<organism evidence="1 2">
    <name type="scientific">Geosmithia morbida</name>
    <dbReference type="NCBI Taxonomy" id="1094350"/>
    <lineage>
        <taxon>Eukaryota</taxon>
        <taxon>Fungi</taxon>
        <taxon>Dikarya</taxon>
        <taxon>Ascomycota</taxon>
        <taxon>Pezizomycotina</taxon>
        <taxon>Sordariomycetes</taxon>
        <taxon>Hypocreomycetidae</taxon>
        <taxon>Hypocreales</taxon>
        <taxon>Bionectriaceae</taxon>
        <taxon>Geosmithia</taxon>
    </lineage>
</organism>
<protein>
    <submittedName>
        <fullName evidence="1">Uncharacterized protein</fullName>
    </submittedName>
</protein>
<dbReference type="GeneID" id="55970602"/>
<keyword evidence="2" id="KW-1185">Reference proteome</keyword>
<evidence type="ECO:0000313" key="2">
    <source>
        <dbReference type="Proteomes" id="UP000749293"/>
    </source>
</evidence>
<dbReference type="AlphaFoldDB" id="A0A9P4YMI2"/>
<gene>
    <name evidence="1" type="ORF">GMORB2_4374</name>
</gene>
<sequence length="77" mass="8157">MMTACYAVRFRGRAETWSYCPGYVATNLDTVGGPAAVAAAGAGDPSTGVQGILDILLGRRDDETELMVTRNAGTFLW</sequence>
<evidence type="ECO:0000313" key="1">
    <source>
        <dbReference type="EMBL" id="KAF4119708.1"/>
    </source>
</evidence>